<dbReference type="EMBL" id="JACONZ010000002">
    <property type="protein sequence ID" value="MBC5581145.1"/>
    <property type="molecule type" value="Genomic_DNA"/>
</dbReference>
<dbReference type="Pfam" id="PF00149">
    <property type="entry name" value="Metallophos"/>
    <property type="match status" value="1"/>
</dbReference>
<dbReference type="PANTHER" id="PTHR32440">
    <property type="entry name" value="PHOSPHATASE DCR2-RELATED-RELATED"/>
    <property type="match status" value="1"/>
</dbReference>
<dbReference type="PANTHER" id="PTHR32440:SF11">
    <property type="entry name" value="METALLOPHOSPHOESTERASE DOMAIN-CONTAINING PROTEIN"/>
    <property type="match status" value="1"/>
</dbReference>
<name>A0A923IDI6_9FIRM</name>
<accession>A0A923IDI6</accession>
<comment type="caution">
    <text evidence="4">The sequence shown here is derived from an EMBL/GenBank/DDBJ whole genome shotgun (WGS) entry which is preliminary data.</text>
</comment>
<dbReference type="GO" id="GO:0005737">
    <property type="term" value="C:cytoplasm"/>
    <property type="evidence" value="ECO:0007669"/>
    <property type="project" value="TreeGrafter"/>
</dbReference>
<feature type="transmembrane region" description="Helical" evidence="1">
    <location>
        <begin position="375"/>
        <end position="397"/>
    </location>
</feature>
<feature type="domain" description="Calcineurin-like phosphoesterase" evidence="3">
    <location>
        <begin position="41"/>
        <end position="175"/>
    </location>
</feature>
<feature type="chain" id="PRO_5037416422" evidence="2">
    <location>
        <begin position="28"/>
        <end position="423"/>
    </location>
</feature>
<dbReference type="InterPro" id="IPR029052">
    <property type="entry name" value="Metallo-depent_PP-like"/>
</dbReference>
<keyword evidence="1" id="KW-1133">Transmembrane helix</keyword>
<evidence type="ECO:0000259" key="3">
    <source>
        <dbReference type="Pfam" id="PF00149"/>
    </source>
</evidence>
<evidence type="ECO:0000256" key="1">
    <source>
        <dbReference type="SAM" id="Phobius"/>
    </source>
</evidence>
<evidence type="ECO:0000313" key="4">
    <source>
        <dbReference type="EMBL" id="MBC5581145.1"/>
    </source>
</evidence>
<sequence length="423" mass="46054">MKKFSRTCAAAAALLLGVCLCGPRAAAAGEEQLRFPEDGKLKIAVFADLQTTQNVSQNLLDGLEAVLDAEQPDLVLYLGDQVEGTHPLLHLGDNEAHVKRIIDQVLEPVVSRGIPFAVVFGNHDAQDAGVPKETQMAYYRSFPGCLALDEGDALPGCGTYSLLYYSADGSRPALNLYLIDSLEYDEGGGYGCVSREQIAWCRTVGETLTRLNGGRPVPALAFQHIIVPEVYSAFTQVRDKNVEGAFEGRGAGAGRWYTAGPPAVAGALLEAPCPPDYSNGQFATWLAAGDVKAAFFAHDHLNSFTATLNGIDLTACPGATFTSYGDDAARGVRIIEIDEDEILEGRYETRVLRFSEYYRPGLFAAVQRSFGRYRIWDYALLFLFGALVLANAVFWPLHLRRRRKKRLASAPETAGRKTRGPSH</sequence>
<gene>
    <name evidence="4" type="ORF">H8S23_06465</name>
</gene>
<evidence type="ECO:0000256" key="2">
    <source>
        <dbReference type="SAM" id="SignalP"/>
    </source>
</evidence>
<proteinExistence type="predicted"/>
<reference evidence="4" key="1">
    <citation type="submission" date="2020-08" db="EMBL/GenBank/DDBJ databases">
        <title>Genome public.</title>
        <authorList>
            <person name="Liu C."/>
            <person name="Sun Q."/>
        </authorList>
    </citation>
    <scope>NUCLEOTIDE SEQUENCE</scope>
    <source>
        <strain evidence="4">BX8</strain>
    </source>
</reference>
<protein>
    <submittedName>
        <fullName evidence="4">Metallophosphoesterase family protein</fullName>
    </submittedName>
</protein>
<dbReference type="CDD" id="cd07383">
    <property type="entry name" value="MPP_Dcr2"/>
    <property type="match status" value="1"/>
</dbReference>
<dbReference type="Proteomes" id="UP000659630">
    <property type="component" value="Unassembled WGS sequence"/>
</dbReference>
<dbReference type="SUPFAM" id="SSF56300">
    <property type="entry name" value="Metallo-dependent phosphatases"/>
    <property type="match status" value="1"/>
</dbReference>
<keyword evidence="1" id="KW-0472">Membrane</keyword>
<dbReference type="Gene3D" id="3.60.21.10">
    <property type="match status" value="1"/>
</dbReference>
<dbReference type="AlphaFoldDB" id="A0A923IDI6"/>
<dbReference type="RefSeq" id="WP_186887510.1">
    <property type="nucleotide sequence ID" value="NZ_JACONZ010000002.1"/>
</dbReference>
<keyword evidence="1" id="KW-0812">Transmembrane</keyword>
<feature type="signal peptide" evidence="2">
    <location>
        <begin position="1"/>
        <end position="27"/>
    </location>
</feature>
<keyword evidence="5" id="KW-1185">Reference proteome</keyword>
<dbReference type="InterPro" id="IPR004843">
    <property type="entry name" value="Calcineurin-like_PHP"/>
</dbReference>
<keyword evidence="2" id="KW-0732">Signal</keyword>
<evidence type="ECO:0000313" key="5">
    <source>
        <dbReference type="Proteomes" id="UP000659630"/>
    </source>
</evidence>
<dbReference type="GO" id="GO:0016788">
    <property type="term" value="F:hydrolase activity, acting on ester bonds"/>
    <property type="evidence" value="ECO:0007669"/>
    <property type="project" value="TreeGrafter"/>
</dbReference>
<organism evidence="4 5">
    <name type="scientific">Anaerofilum hominis</name>
    <dbReference type="NCBI Taxonomy" id="2763016"/>
    <lineage>
        <taxon>Bacteria</taxon>
        <taxon>Bacillati</taxon>
        <taxon>Bacillota</taxon>
        <taxon>Clostridia</taxon>
        <taxon>Eubacteriales</taxon>
        <taxon>Oscillospiraceae</taxon>
        <taxon>Anaerofilum</taxon>
    </lineage>
</organism>